<dbReference type="NCBIfam" id="NF040586">
    <property type="entry name" value="FxSxx_TPR"/>
    <property type="match status" value="1"/>
</dbReference>
<dbReference type="Proteomes" id="UP001519654">
    <property type="component" value="Unassembled WGS sequence"/>
</dbReference>
<dbReference type="Gene3D" id="1.25.40.10">
    <property type="entry name" value="Tetratricopeptide repeat domain"/>
    <property type="match status" value="2"/>
</dbReference>
<sequence length="806" mass="88030">MPVLGGLPPRNTRFVGREDLLARLRTMLGTGPVVLLPGEEHPLGGTGRTQLATEYAYRYAETYDLVWWIPAEQAAGTRSALIGLAHRLGLPESGDINRTLAAVRDALSRGEPFRNWLVVFEDANRPEDIKPYLPSGAGHVLVTSRNPRWSTEVAQAMPIGVFDRADSVDLLRRRAPELPVGEAERLAERLDDVPMALELAAAVRAATGRSVDDYLTRYEARSAELAFPTPVRVAWGLAADELKAVSPAAFELLELCAFLGSAPVSWRLLWGARTLPLPPELAPTVRIERRLKAALRLIGRYGLAELDPPGEHLLVHPLVRGMLAQELSSERHASLLGTVRAMLAASDPGDPDDPATRARYAELTPHLIHSDVLGADAEEVRQLVINCVRYHFARGDYDSSRDLAAAAVARWRESLGETDTQTLLASFHLGNALRAVGRSAPARELNAQTLRAQREVLGGDHETTLATANSVGADLRVRGHFEQARQLDADNLVRYRRLFGESFPTALRCANNLAADLRLLGDFRGARTLDEQTLRHRQAIFTDGHPEILSSRAELAFDLFGLGDYPAAAEVAVVRPGTVGEDHPFALWAARFAAMAARRRGQAAAVPLAESVVELTRRRFGDLHVETLAAIVSLANAVREKEDFDRAHELLERAVIRYHSVLGDDHPFTLATSAVLAGVVRATGRYAEARRIDEEALSGLRRSVGPDHPFTMSCANGYATDLFGLGERQEGQQLAGDTWQRSRMIRGHDHPDTLACAWNAVLDGGDDEAHHQVSAALTKAYGEGHPILARVAAGDRLETDLDLPPL</sequence>
<evidence type="ECO:0000313" key="2">
    <source>
        <dbReference type="Proteomes" id="UP001519654"/>
    </source>
</evidence>
<dbReference type="InterPro" id="IPR027417">
    <property type="entry name" value="P-loop_NTPase"/>
</dbReference>
<proteinExistence type="predicted"/>
<dbReference type="EMBL" id="JAHKKG010000020">
    <property type="protein sequence ID" value="MBU2670496.1"/>
    <property type="molecule type" value="Genomic_DNA"/>
</dbReference>
<dbReference type="Pfam" id="PF13374">
    <property type="entry name" value="TPR_10"/>
    <property type="match status" value="3"/>
</dbReference>
<gene>
    <name evidence="1" type="ORF">KOI35_44045</name>
</gene>
<reference evidence="1 2" key="1">
    <citation type="submission" date="2021-06" db="EMBL/GenBank/DDBJ databases">
        <title>Actinoplanes lichenicola sp. nov., and Actinoplanes ovalisporus sp. nov., isolated from lichen in Thailand.</title>
        <authorList>
            <person name="Saeng-In P."/>
            <person name="Kanchanasin P."/>
            <person name="Yuki M."/>
            <person name="Kudo T."/>
            <person name="Ohkuma M."/>
            <person name="Phongsopitanun W."/>
            <person name="Tanasupawat S."/>
        </authorList>
    </citation>
    <scope>NUCLEOTIDE SEQUENCE [LARGE SCALE GENOMIC DNA]</scope>
    <source>
        <strain evidence="1 2">NBRC 110975</strain>
    </source>
</reference>
<protein>
    <submittedName>
        <fullName evidence="1">Tetratricopeptide repeat protein</fullName>
    </submittedName>
</protein>
<dbReference type="PANTHER" id="PTHR46082:SF6">
    <property type="entry name" value="AAA+ ATPASE DOMAIN-CONTAINING PROTEIN-RELATED"/>
    <property type="match status" value="1"/>
</dbReference>
<dbReference type="InterPro" id="IPR011990">
    <property type="entry name" value="TPR-like_helical_dom_sf"/>
</dbReference>
<dbReference type="SUPFAM" id="SSF52540">
    <property type="entry name" value="P-loop containing nucleoside triphosphate hydrolases"/>
    <property type="match status" value="1"/>
</dbReference>
<dbReference type="Pfam" id="PF13424">
    <property type="entry name" value="TPR_12"/>
    <property type="match status" value="2"/>
</dbReference>
<dbReference type="PANTHER" id="PTHR46082">
    <property type="entry name" value="ATP/GTP-BINDING PROTEIN-RELATED"/>
    <property type="match status" value="1"/>
</dbReference>
<keyword evidence="2" id="KW-1185">Reference proteome</keyword>
<accession>A0ABS5Z475</accession>
<evidence type="ECO:0000313" key="1">
    <source>
        <dbReference type="EMBL" id="MBU2670496.1"/>
    </source>
</evidence>
<name>A0ABS5Z475_9ACTN</name>
<organism evidence="1 2">
    <name type="scientific">Paractinoplanes bogorensis</name>
    <dbReference type="NCBI Taxonomy" id="1610840"/>
    <lineage>
        <taxon>Bacteria</taxon>
        <taxon>Bacillati</taxon>
        <taxon>Actinomycetota</taxon>
        <taxon>Actinomycetes</taxon>
        <taxon>Micromonosporales</taxon>
        <taxon>Micromonosporaceae</taxon>
        <taxon>Paractinoplanes</taxon>
    </lineage>
</organism>
<dbReference type="InterPro" id="IPR053137">
    <property type="entry name" value="NLR-like"/>
</dbReference>
<dbReference type="Gene3D" id="3.40.50.300">
    <property type="entry name" value="P-loop containing nucleotide triphosphate hydrolases"/>
    <property type="match status" value="1"/>
</dbReference>
<comment type="caution">
    <text evidence="1">The sequence shown here is derived from an EMBL/GenBank/DDBJ whole genome shotgun (WGS) entry which is preliminary data.</text>
</comment>
<dbReference type="RefSeq" id="WP_215795725.1">
    <property type="nucleotide sequence ID" value="NZ_JAHKKG010000020.1"/>
</dbReference>
<dbReference type="SUPFAM" id="SSF48452">
    <property type="entry name" value="TPR-like"/>
    <property type="match status" value="3"/>
</dbReference>